<proteinExistence type="inferred from homology"/>
<dbReference type="AlphaFoldDB" id="L0AY85"/>
<keyword evidence="9 10" id="KW-0456">Lyase</keyword>
<evidence type="ECO:0000256" key="9">
    <source>
        <dbReference type="ARBA" id="ARBA00023239"/>
    </source>
</evidence>
<keyword evidence="4 10" id="KW-0479">Metal-binding</keyword>
<evidence type="ECO:0000256" key="7">
    <source>
        <dbReference type="ARBA" id="ARBA00023128"/>
    </source>
</evidence>
<gene>
    <name evidence="11" type="ORF">BEWA_027130</name>
</gene>
<dbReference type="KEGG" id="beq:BEWA_027130"/>
<comment type="subcellular location">
    <subcellularLocation>
        <location evidence="1 10">Mitochondrion inner membrane</location>
    </subcellularLocation>
</comment>
<name>L0AY85_THEEQ</name>
<dbReference type="OrthoDB" id="4243at2759"/>
<evidence type="ECO:0000313" key="11">
    <source>
        <dbReference type="EMBL" id="AFZ79864.1"/>
    </source>
</evidence>
<dbReference type="eggNOG" id="KOG3996">
    <property type="taxonomic scope" value="Eukaryota"/>
</dbReference>
<accession>L0AY85</accession>
<comment type="function">
    <text evidence="10">Lyase that catalyzes the covalent linking of the heme group to the cytochrome C apoprotein to produce the mature functional cytochrome.</text>
</comment>
<dbReference type="RefSeq" id="XP_004829530.1">
    <property type="nucleotide sequence ID" value="XM_004829473.1"/>
</dbReference>
<dbReference type="PANTHER" id="PTHR12743">
    <property type="entry name" value="CYTOCHROME C1 HEME LYASE"/>
    <property type="match status" value="1"/>
</dbReference>
<evidence type="ECO:0000256" key="2">
    <source>
        <dbReference type="ARBA" id="ARBA00007255"/>
    </source>
</evidence>
<dbReference type="EMBL" id="CP001669">
    <property type="protein sequence ID" value="AFZ79864.1"/>
    <property type="molecule type" value="Genomic_DNA"/>
</dbReference>
<keyword evidence="8 10" id="KW-0472">Membrane</keyword>
<protein>
    <recommendedName>
        <fullName evidence="10">Holocytochrome c-type synthase</fullName>
        <ecNumber evidence="10">4.4.1.17</ecNumber>
    </recommendedName>
</protein>
<dbReference type="Proteomes" id="UP000031512">
    <property type="component" value="Chromosome 1"/>
</dbReference>
<dbReference type="GeneID" id="15807170"/>
<evidence type="ECO:0000256" key="8">
    <source>
        <dbReference type="ARBA" id="ARBA00023136"/>
    </source>
</evidence>
<dbReference type="GO" id="GO:0046872">
    <property type="term" value="F:metal ion binding"/>
    <property type="evidence" value="ECO:0007669"/>
    <property type="project" value="UniProtKB-KW"/>
</dbReference>
<dbReference type="PANTHER" id="PTHR12743:SF8">
    <property type="entry name" value="PROTEIN HRI1"/>
    <property type="match status" value="1"/>
</dbReference>
<comment type="catalytic activity">
    <reaction evidence="10">
        <text>holo-[cytochrome c] = apo-[cytochrome c] + heme b</text>
        <dbReference type="Rhea" id="RHEA:22648"/>
        <dbReference type="Rhea" id="RHEA-COMP:10725"/>
        <dbReference type="Rhea" id="RHEA-COMP:10726"/>
        <dbReference type="ChEBI" id="CHEBI:29950"/>
        <dbReference type="ChEBI" id="CHEBI:60344"/>
        <dbReference type="ChEBI" id="CHEBI:83739"/>
        <dbReference type="EC" id="4.4.1.17"/>
    </reaction>
</comment>
<dbReference type="EC" id="4.4.1.17" evidence="10"/>
<dbReference type="VEuPathDB" id="PiroplasmaDB:BEWA_027130"/>
<dbReference type="PROSITE" id="PS00821">
    <property type="entry name" value="CYTO_HEME_LYASE_1"/>
    <property type="match status" value="1"/>
</dbReference>
<evidence type="ECO:0000256" key="3">
    <source>
        <dbReference type="ARBA" id="ARBA00022617"/>
    </source>
</evidence>
<keyword evidence="12" id="KW-1185">Reference proteome</keyword>
<dbReference type="GO" id="GO:0004408">
    <property type="term" value="F:holocytochrome-c synthase activity"/>
    <property type="evidence" value="ECO:0007669"/>
    <property type="project" value="UniProtKB-EC"/>
</dbReference>
<evidence type="ECO:0000256" key="10">
    <source>
        <dbReference type="RuleBase" id="RU363130"/>
    </source>
</evidence>
<evidence type="ECO:0000256" key="6">
    <source>
        <dbReference type="ARBA" id="ARBA00023004"/>
    </source>
</evidence>
<organism evidence="11 12">
    <name type="scientific">Theileria equi strain WA</name>
    <dbReference type="NCBI Taxonomy" id="1537102"/>
    <lineage>
        <taxon>Eukaryota</taxon>
        <taxon>Sar</taxon>
        <taxon>Alveolata</taxon>
        <taxon>Apicomplexa</taxon>
        <taxon>Aconoidasida</taxon>
        <taxon>Piroplasmida</taxon>
        <taxon>Theileriidae</taxon>
        <taxon>Theileria</taxon>
    </lineage>
</organism>
<dbReference type="InterPro" id="IPR000511">
    <property type="entry name" value="Holocyt_c/c1_synthase"/>
</dbReference>
<dbReference type="GO" id="GO:0005743">
    <property type="term" value="C:mitochondrial inner membrane"/>
    <property type="evidence" value="ECO:0007669"/>
    <property type="project" value="UniProtKB-SubCell"/>
</dbReference>
<reference evidence="11 12" key="1">
    <citation type="journal article" date="2012" name="BMC Genomics">
        <title>Comparative genomic analysis and phylogenetic position of Theileria equi.</title>
        <authorList>
            <person name="Kappmeyer L.S."/>
            <person name="Thiagarajan M."/>
            <person name="Herndon D.R."/>
            <person name="Ramsay J.D."/>
            <person name="Caler E."/>
            <person name="Djikeng A."/>
            <person name="Gillespie J.J."/>
            <person name="Lau A.O."/>
            <person name="Roalson E.H."/>
            <person name="Silva J.C."/>
            <person name="Silva M.G."/>
            <person name="Suarez C.E."/>
            <person name="Ueti M.W."/>
            <person name="Nene V.M."/>
            <person name="Mealey R.H."/>
            <person name="Knowles D.P."/>
            <person name="Brayton K.A."/>
        </authorList>
    </citation>
    <scope>NUCLEOTIDE SEQUENCE [LARGE SCALE GENOMIC DNA]</scope>
    <source>
        <strain evidence="11 12">WA</strain>
    </source>
</reference>
<keyword evidence="7 10" id="KW-0496">Mitochondrion</keyword>
<evidence type="ECO:0000313" key="12">
    <source>
        <dbReference type="Proteomes" id="UP000031512"/>
    </source>
</evidence>
<evidence type="ECO:0000256" key="4">
    <source>
        <dbReference type="ARBA" id="ARBA00022723"/>
    </source>
</evidence>
<dbReference type="STRING" id="1537102.L0AY85"/>
<keyword evidence="6 10" id="KW-0408">Iron</keyword>
<evidence type="ECO:0000256" key="1">
    <source>
        <dbReference type="ARBA" id="ARBA00004273"/>
    </source>
</evidence>
<keyword evidence="5 10" id="KW-0999">Mitochondrion inner membrane</keyword>
<sequence>MDRILGIFRKKKQPLEEPEGSHPDATFCPMLTNSDNQMPYLPNKPIGKAGISLETDRKTSSIPRAGYDENWVYPSPMQFYNALVLKNKSNGDANYMKEAVHAHNEVNEQSWQKVLEWEVMHKKTCPKPELRRFVGRYNAANPKSIFKRLFTRLAILAHPHLRLIPLSDIPPIKNLQIRKALR</sequence>
<keyword evidence="3 10" id="KW-0349">Heme</keyword>
<dbReference type="Pfam" id="PF01265">
    <property type="entry name" value="Cyto_heme_lyase"/>
    <property type="match status" value="1"/>
</dbReference>
<comment type="similarity">
    <text evidence="2 10">Belongs to the cytochrome c-type heme lyase family.</text>
</comment>
<evidence type="ECO:0000256" key="5">
    <source>
        <dbReference type="ARBA" id="ARBA00022792"/>
    </source>
</evidence>